<dbReference type="Proteomes" id="UP001227268">
    <property type="component" value="Unassembled WGS sequence"/>
</dbReference>
<keyword evidence="2" id="KW-1185">Reference proteome</keyword>
<evidence type="ECO:0000313" key="1">
    <source>
        <dbReference type="EMBL" id="KAJ9092270.1"/>
    </source>
</evidence>
<reference evidence="1" key="1">
    <citation type="submission" date="2023-04" db="EMBL/GenBank/DDBJ databases">
        <title>Draft Genome sequencing of Naganishia species isolated from polar environments using Oxford Nanopore Technology.</title>
        <authorList>
            <person name="Leo P."/>
            <person name="Venkateswaran K."/>
        </authorList>
    </citation>
    <scope>NUCLEOTIDE SEQUENCE</scope>
    <source>
        <strain evidence="1">MNA-CCFEE 5423</strain>
    </source>
</reference>
<protein>
    <submittedName>
        <fullName evidence="1">Uncharacterized protein</fullName>
    </submittedName>
</protein>
<proteinExistence type="predicted"/>
<name>A0ACC2UZH4_9TREE</name>
<dbReference type="EMBL" id="JASBWT010000040">
    <property type="protein sequence ID" value="KAJ9092270.1"/>
    <property type="molecule type" value="Genomic_DNA"/>
</dbReference>
<accession>A0ACC2UZH4</accession>
<sequence>MNILRQTTPRTLLRAHPLTLRRSLTLSAIRRFPTPPTATTEPAGETFSSKSQPSHNHLSPEAERAYIGAQKVVNGGGKVAAAVNAARDGRVEAFDGPARPRMRYNRPKEARVLPEVKSRWKYCLDKFIHGRFA</sequence>
<comment type="caution">
    <text evidence="1">The sequence shown here is derived from an EMBL/GenBank/DDBJ whole genome shotgun (WGS) entry which is preliminary data.</text>
</comment>
<evidence type="ECO:0000313" key="2">
    <source>
        <dbReference type="Proteomes" id="UP001227268"/>
    </source>
</evidence>
<organism evidence="1 2">
    <name type="scientific">Naganishia friedmannii</name>
    <dbReference type="NCBI Taxonomy" id="89922"/>
    <lineage>
        <taxon>Eukaryota</taxon>
        <taxon>Fungi</taxon>
        <taxon>Dikarya</taxon>
        <taxon>Basidiomycota</taxon>
        <taxon>Agaricomycotina</taxon>
        <taxon>Tremellomycetes</taxon>
        <taxon>Filobasidiales</taxon>
        <taxon>Filobasidiaceae</taxon>
        <taxon>Naganishia</taxon>
    </lineage>
</organism>
<gene>
    <name evidence="1" type="ORF">QFC21_006912</name>
</gene>